<feature type="domain" description="Ig-like" evidence="1">
    <location>
        <begin position="276"/>
        <end position="356"/>
    </location>
</feature>
<dbReference type="PANTHER" id="PTHR46013">
    <property type="entry name" value="VASCULAR CELL ADHESION MOLECULE 1"/>
    <property type="match status" value="1"/>
</dbReference>
<dbReference type="InterPro" id="IPR007110">
    <property type="entry name" value="Ig-like_dom"/>
</dbReference>
<proteinExistence type="predicted"/>
<feature type="domain" description="Ig-like" evidence="1">
    <location>
        <begin position="188"/>
        <end position="272"/>
    </location>
</feature>
<evidence type="ECO:0000313" key="2">
    <source>
        <dbReference type="EMBL" id="PFX15229.1"/>
    </source>
</evidence>
<protein>
    <submittedName>
        <fullName evidence="2">Hemicentin-2</fullName>
    </submittedName>
</protein>
<dbReference type="InterPro" id="IPR003599">
    <property type="entry name" value="Ig_sub"/>
</dbReference>
<name>A0A2B4REJ5_STYPI</name>
<organism evidence="2 3">
    <name type="scientific">Stylophora pistillata</name>
    <name type="common">Smooth cauliflower coral</name>
    <dbReference type="NCBI Taxonomy" id="50429"/>
    <lineage>
        <taxon>Eukaryota</taxon>
        <taxon>Metazoa</taxon>
        <taxon>Cnidaria</taxon>
        <taxon>Anthozoa</taxon>
        <taxon>Hexacorallia</taxon>
        <taxon>Scleractinia</taxon>
        <taxon>Astrocoeniina</taxon>
        <taxon>Pocilloporidae</taxon>
        <taxon>Stylophora</taxon>
    </lineage>
</organism>
<dbReference type="OrthoDB" id="5978853at2759"/>
<dbReference type="AlphaFoldDB" id="A0A2B4REJ5"/>
<dbReference type="PROSITE" id="PS50835">
    <property type="entry name" value="IG_LIKE"/>
    <property type="match status" value="7"/>
</dbReference>
<feature type="domain" description="Ig-like" evidence="1">
    <location>
        <begin position="621"/>
        <end position="699"/>
    </location>
</feature>
<accession>A0A2B4REJ5</accession>
<evidence type="ECO:0000259" key="1">
    <source>
        <dbReference type="PROSITE" id="PS50835"/>
    </source>
</evidence>
<dbReference type="InterPro" id="IPR003598">
    <property type="entry name" value="Ig_sub2"/>
</dbReference>
<dbReference type="PANTHER" id="PTHR46013:SF7">
    <property type="entry name" value="IG-LIKE DOMAIN-CONTAINING PROTEIN"/>
    <property type="match status" value="1"/>
</dbReference>
<dbReference type="Pfam" id="PF13927">
    <property type="entry name" value="Ig_3"/>
    <property type="match status" value="4"/>
</dbReference>
<dbReference type="InterPro" id="IPR013783">
    <property type="entry name" value="Ig-like_fold"/>
</dbReference>
<sequence>MEPPKTTQNEKEPSEIVNVSKNQDVCEGSMVALSCNATGKPAPNITWTRKWENGTDSGELPSVDGYHPIYDIGRSSNGTYCCTAFNGVGDPVNQTVEVIVRYSPSVDGVVGSPNTATEGRQYNLTCNVSWDPPQNVSWIKVSNDKLTVGSLLQFNNISRNDAGDYKCVASNRCGNDSKTEAINVLYKPAYVILEKNATENKDCFDLWVNFNCTSSKANPPVYNYLLLKNGTEFTSSKSGTWIEKISEGGKAIYSCIANQSVENVSSENITLTVNVPTSLRKAKKETVSEGHYVQESCLNITGFPYPTVMWEKNGSHIADGNLLNFTQISRDKAGEYRCTANNTCGNASTMVYIDVQYEPENVKLSSNTTRKEVCAGIYVKFTCTADANPPVHTYLLYENDTKVDSNLGNTGIWIPKLETGGKIVFRCTANNSIQETRESNDTVFFVKVPPSVKQMKIEPITEGDTVEMYCNATGSPNPTVKWTKGENVVSDNSSLMIENIRRNEAGDYRCTANNTCGNASTAVYVDVQYKPENVMLISNTSSEEVCAGVFLNLTCTADANPPVHTYLLYENDVVIQGPNNTGIWMRRLDKSGNFTYRCKVNTSFPGIEESKNLTFTVRVPPSLRQASKKSGVEGSDIKVYCNATGIPNPTVWWTKVNDVVSNTSLLTFLNISRDKAGEYQCIASNTCENTSAMVYIDVQ</sequence>
<reference evidence="3" key="1">
    <citation type="journal article" date="2017" name="bioRxiv">
        <title>Comparative analysis of the genomes of Stylophora pistillata and Acropora digitifera provides evidence for extensive differences between species of corals.</title>
        <authorList>
            <person name="Voolstra C.R."/>
            <person name="Li Y."/>
            <person name="Liew Y.J."/>
            <person name="Baumgarten S."/>
            <person name="Zoccola D."/>
            <person name="Flot J.-F."/>
            <person name="Tambutte S."/>
            <person name="Allemand D."/>
            <person name="Aranda M."/>
        </authorList>
    </citation>
    <scope>NUCLEOTIDE SEQUENCE [LARGE SCALE GENOMIC DNA]</scope>
</reference>
<comment type="caution">
    <text evidence="2">The sequence shown here is derived from an EMBL/GenBank/DDBJ whole genome shotgun (WGS) entry which is preliminary data.</text>
</comment>
<feature type="domain" description="Ig-like" evidence="1">
    <location>
        <begin position="531"/>
        <end position="614"/>
    </location>
</feature>
<dbReference type="InterPro" id="IPR036179">
    <property type="entry name" value="Ig-like_dom_sf"/>
</dbReference>
<feature type="domain" description="Ig-like" evidence="1">
    <location>
        <begin position="104"/>
        <end position="183"/>
    </location>
</feature>
<dbReference type="SMART" id="SM00409">
    <property type="entry name" value="IG"/>
    <property type="match status" value="6"/>
</dbReference>
<feature type="domain" description="Ig-like" evidence="1">
    <location>
        <begin position="450"/>
        <end position="528"/>
    </location>
</feature>
<dbReference type="Gene3D" id="2.60.40.10">
    <property type="entry name" value="Immunoglobulins"/>
    <property type="match status" value="8"/>
</dbReference>
<dbReference type="SUPFAM" id="SSF48726">
    <property type="entry name" value="Immunoglobulin"/>
    <property type="match status" value="5"/>
</dbReference>
<keyword evidence="3" id="KW-1185">Reference proteome</keyword>
<dbReference type="STRING" id="50429.A0A2B4REJ5"/>
<dbReference type="SMART" id="SM00408">
    <property type="entry name" value="IGc2"/>
    <property type="match status" value="5"/>
</dbReference>
<dbReference type="Proteomes" id="UP000225706">
    <property type="component" value="Unassembled WGS sequence"/>
</dbReference>
<dbReference type="Pfam" id="PF13895">
    <property type="entry name" value="Ig_2"/>
    <property type="match status" value="1"/>
</dbReference>
<gene>
    <name evidence="2" type="primary">HMCN2</name>
    <name evidence="2" type="ORF">AWC38_SpisGene20559</name>
</gene>
<dbReference type="EMBL" id="LSMT01000670">
    <property type="protein sequence ID" value="PFX15229.1"/>
    <property type="molecule type" value="Genomic_DNA"/>
</dbReference>
<evidence type="ECO:0000313" key="3">
    <source>
        <dbReference type="Proteomes" id="UP000225706"/>
    </source>
</evidence>
<feature type="domain" description="Ig-like" evidence="1">
    <location>
        <begin position="13"/>
        <end position="99"/>
    </location>
</feature>